<dbReference type="Gene3D" id="3.40.50.1820">
    <property type="entry name" value="alpha/beta hydrolase"/>
    <property type="match status" value="1"/>
</dbReference>
<dbReference type="EMBL" id="JEOB01000004">
    <property type="protein sequence ID" value="EXM38083.1"/>
    <property type="molecule type" value="Genomic_DNA"/>
</dbReference>
<proteinExistence type="predicted"/>
<gene>
    <name evidence="1" type="ORF">RASY3_17470</name>
</gene>
<dbReference type="InterPro" id="IPR029058">
    <property type="entry name" value="AB_hydrolase_fold"/>
</dbReference>
<dbReference type="Proteomes" id="UP000021369">
    <property type="component" value="Unassembled WGS sequence"/>
</dbReference>
<dbReference type="SUPFAM" id="SSF53474">
    <property type="entry name" value="alpha/beta-Hydrolases"/>
    <property type="match status" value="1"/>
</dbReference>
<keyword evidence="2" id="KW-1185">Reference proteome</keyword>
<sequence>MNKQVIYIHGKGGSADEAVHYKPLFSDYDVVGFDYKSQTPWKAEKEFPAYFEEQTKKCDEVILIANSIGAYFSMASLYDKKLSQAFFISPIVDMENLITDMMKWENITEQELSTRKEIPTKFGETLSWDYLCYVRKHPIKWDIPTHIIYGDCDDLTFYDTVKAFAEKISAELSIMRGGEHWFHTDEQMAFIDETIKNHYKGKIV</sequence>
<dbReference type="RefSeq" id="WP_037290254.1">
    <property type="nucleotide sequence ID" value="NZ_JEOB01000004.1"/>
</dbReference>
<protein>
    <submittedName>
        <fullName evidence="1">Hydrolase</fullName>
    </submittedName>
</protein>
<organism evidence="1 2">
    <name type="scientific">Ruminococcus albus SY3</name>
    <dbReference type="NCBI Taxonomy" id="1341156"/>
    <lineage>
        <taxon>Bacteria</taxon>
        <taxon>Bacillati</taxon>
        <taxon>Bacillota</taxon>
        <taxon>Clostridia</taxon>
        <taxon>Eubacteriales</taxon>
        <taxon>Oscillospiraceae</taxon>
        <taxon>Ruminococcus</taxon>
    </lineage>
</organism>
<dbReference type="OrthoDB" id="358525at2"/>
<keyword evidence="1" id="KW-0378">Hydrolase</keyword>
<dbReference type="AlphaFoldDB" id="A0A011VU09"/>
<dbReference type="PATRIC" id="fig|1341156.4.peg.3095"/>
<dbReference type="GO" id="GO:0016787">
    <property type="term" value="F:hydrolase activity"/>
    <property type="evidence" value="ECO:0007669"/>
    <property type="project" value="UniProtKB-KW"/>
</dbReference>
<comment type="caution">
    <text evidence="1">The sequence shown here is derived from an EMBL/GenBank/DDBJ whole genome shotgun (WGS) entry which is preliminary data.</text>
</comment>
<name>A0A011VU09_RUMAL</name>
<evidence type="ECO:0000313" key="1">
    <source>
        <dbReference type="EMBL" id="EXM38083.1"/>
    </source>
</evidence>
<evidence type="ECO:0000313" key="2">
    <source>
        <dbReference type="Proteomes" id="UP000021369"/>
    </source>
</evidence>
<reference evidence="1 2" key="1">
    <citation type="submission" date="2013-06" db="EMBL/GenBank/DDBJ databases">
        <title>Rumen cellulosomics: divergent fiber-degrading strategies revealed by comparative genome-wide analysis of six Ruminococcal strains.</title>
        <authorList>
            <person name="Dassa B."/>
            <person name="Borovok I."/>
            <person name="Lamed R."/>
            <person name="Flint H."/>
            <person name="Yeoman C.J."/>
            <person name="White B."/>
            <person name="Bayer E.A."/>
        </authorList>
    </citation>
    <scope>NUCLEOTIDE SEQUENCE [LARGE SCALE GENOMIC DNA]</scope>
    <source>
        <strain evidence="1 2">SY3</strain>
    </source>
</reference>
<accession>A0A011VU09</accession>